<evidence type="ECO:0000256" key="1">
    <source>
        <dbReference type="SAM" id="SignalP"/>
    </source>
</evidence>
<keyword evidence="3" id="KW-1185">Reference proteome</keyword>
<evidence type="ECO:0000313" key="3">
    <source>
        <dbReference type="Proteomes" id="UP000000231"/>
    </source>
</evidence>
<dbReference type="Proteomes" id="UP000000231">
    <property type="component" value="Chromosome"/>
</dbReference>
<evidence type="ECO:0000313" key="2">
    <source>
        <dbReference type="EMBL" id="ABP35260.1"/>
    </source>
</evidence>
<evidence type="ECO:0008006" key="4">
    <source>
        <dbReference type="Google" id="ProtNLM"/>
    </source>
</evidence>
<organism evidence="2 3">
    <name type="scientific">Polynucleobacter asymbioticus (strain DSM 18221 / CIP 109841 / QLW-P1DMWA-1)</name>
    <name type="common">Polynucleobacter necessarius subsp. asymbioticus</name>
    <dbReference type="NCBI Taxonomy" id="312153"/>
    <lineage>
        <taxon>Bacteria</taxon>
        <taxon>Pseudomonadati</taxon>
        <taxon>Pseudomonadota</taxon>
        <taxon>Betaproteobacteria</taxon>
        <taxon>Burkholderiales</taxon>
        <taxon>Burkholderiaceae</taxon>
        <taxon>Polynucleobacter</taxon>
    </lineage>
</organism>
<accession>A4T0J6</accession>
<gene>
    <name evidence="2" type="ordered locus">Pnuc_2049</name>
</gene>
<keyword evidence="1" id="KW-0732">Signal</keyword>
<protein>
    <recommendedName>
        <fullName evidence="4">Lipoprotein</fullName>
    </recommendedName>
</protein>
<dbReference type="AlphaFoldDB" id="A4T0J6"/>
<dbReference type="HOGENOM" id="CLU_2261179_0_0_4"/>
<dbReference type="EMBL" id="CP000655">
    <property type="protein sequence ID" value="ABP35260.1"/>
    <property type="molecule type" value="Genomic_DNA"/>
</dbReference>
<sequence>MNKLLIFCLVLFLSACTSHQPVEQSRIGAQGDKFWTLDFFHFYMGKQTHTERFQFTKRRDCFDTLYQMQVDSKKQIFHSGAGICTKLFVEGQKRTSDDVLGYR</sequence>
<feature type="chain" id="PRO_5002673965" description="Lipoprotein" evidence="1">
    <location>
        <begin position="20"/>
        <end position="103"/>
    </location>
</feature>
<proteinExistence type="predicted"/>
<dbReference type="KEGG" id="pnu:Pnuc_2049"/>
<dbReference type="PROSITE" id="PS51257">
    <property type="entry name" value="PROKAR_LIPOPROTEIN"/>
    <property type="match status" value="1"/>
</dbReference>
<name>A4T0J6_POLAQ</name>
<reference evidence="2 3" key="1">
    <citation type="journal article" date="2012" name="Stand. Genomic Sci.">
        <title>Complete genome sequence of Polynucleobacter necessarius subsp. asymbioticus type strain (QLW-P1DMWA-1(T)).</title>
        <authorList>
            <person name="Meincke L."/>
            <person name="Copeland A."/>
            <person name="Lapidus A."/>
            <person name="Lucas S."/>
            <person name="Berry K.W."/>
            <person name="Del Rio T.G."/>
            <person name="Hammon N."/>
            <person name="Dalin E."/>
            <person name="Tice H."/>
            <person name="Pitluck S."/>
            <person name="Richardson P."/>
            <person name="Bruce D."/>
            <person name="Goodwin L."/>
            <person name="Han C."/>
            <person name="Tapia R."/>
            <person name="Detter J.C."/>
            <person name="Schmutz J."/>
            <person name="Brettin T."/>
            <person name="Larimer F."/>
            <person name="Land M."/>
            <person name="Hauser L."/>
            <person name="Kyrpides N.C."/>
            <person name="Ivanova N."/>
            <person name="Goker M."/>
            <person name="Woyke T."/>
            <person name="Wu Q.L."/>
            <person name="Pockl M."/>
            <person name="Hahn M.W."/>
            <person name="Klenk H.P."/>
        </authorList>
    </citation>
    <scope>NUCLEOTIDE SEQUENCE [LARGE SCALE GENOMIC DNA]</scope>
    <source>
        <strain evidence="3">DSM 18221 / CIP 109841 / QLW-P1DMWA-1</strain>
    </source>
</reference>
<feature type="signal peptide" evidence="1">
    <location>
        <begin position="1"/>
        <end position="19"/>
    </location>
</feature>